<reference evidence="2" key="2">
    <citation type="submission" date="2015-01" db="EMBL/GenBank/DDBJ databases">
        <title>Evolutionary Origins and Diversification of the Mycorrhizal Mutualists.</title>
        <authorList>
            <consortium name="DOE Joint Genome Institute"/>
            <consortium name="Mycorrhizal Genomics Consortium"/>
            <person name="Kohler A."/>
            <person name="Kuo A."/>
            <person name="Nagy L.G."/>
            <person name="Floudas D."/>
            <person name="Copeland A."/>
            <person name="Barry K.W."/>
            <person name="Cichocki N."/>
            <person name="Veneault-Fourrey C."/>
            <person name="LaButti K."/>
            <person name="Lindquist E.A."/>
            <person name="Lipzen A."/>
            <person name="Lundell T."/>
            <person name="Morin E."/>
            <person name="Murat C."/>
            <person name="Riley R."/>
            <person name="Ohm R."/>
            <person name="Sun H."/>
            <person name="Tunlid A."/>
            <person name="Henrissat B."/>
            <person name="Grigoriev I.V."/>
            <person name="Hibbett D.S."/>
            <person name="Martin F."/>
        </authorList>
    </citation>
    <scope>NUCLEOTIDE SEQUENCE [LARGE SCALE GENOMIC DNA]</scope>
    <source>
        <strain evidence="2">LaAM-08-1</strain>
    </source>
</reference>
<dbReference type="EMBL" id="KN839828">
    <property type="protein sequence ID" value="KIJ89361.1"/>
    <property type="molecule type" value="Genomic_DNA"/>
</dbReference>
<evidence type="ECO:0000313" key="2">
    <source>
        <dbReference type="Proteomes" id="UP000054477"/>
    </source>
</evidence>
<proteinExistence type="predicted"/>
<dbReference type="AlphaFoldDB" id="A0A0C9WVT9"/>
<evidence type="ECO:0000313" key="1">
    <source>
        <dbReference type="EMBL" id="KIJ89361.1"/>
    </source>
</evidence>
<dbReference type="Proteomes" id="UP000054477">
    <property type="component" value="Unassembled WGS sequence"/>
</dbReference>
<accession>A0A0C9WVT9</accession>
<keyword evidence="2" id="KW-1185">Reference proteome</keyword>
<gene>
    <name evidence="1" type="ORF">K443DRAFT_118073</name>
</gene>
<dbReference type="HOGENOM" id="CLU_116383_0_0_1"/>
<dbReference type="OrthoDB" id="2803783at2759"/>
<protein>
    <submittedName>
        <fullName evidence="1">Uncharacterized protein</fullName>
    </submittedName>
</protein>
<organism evidence="1 2">
    <name type="scientific">Laccaria amethystina LaAM-08-1</name>
    <dbReference type="NCBI Taxonomy" id="1095629"/>
    <lineage>
        <taxon>Eukaryota</taxon>
        <taxon>Fungi</taxon>
        <taxon>Dikarya</taxon>
        <taxon>Basidiomycota</taxon>
        <taxon>Agaricomycotina</taxon>
        <taxon>Agaricomycetes</taxon>
        <taxon>Agaricomycetidae</taxon>
        <taxon>Agaricales</taxon>
        <taxon>Agaricineae</taxon>
        <taxon>Hydnangiaceae</taxon>
        <taxon>Laccaria</taxon>
    </lineage>
</organism>
<reference evidence="1 2" key="1">
    <citation type="submission" date="2014-04" db="EMBL/GenBank/DDBJ databases">
        <authorList>
            <consortium name="DOE Joint Genome Institute"/>
            <person name="Kuo A."/>
            <person name="Kohler A."/>
            <person name="Nagy L.G."/>
            <person name="Floudas D."/>
            <person name="Copeland A."/>
            <person name="Barry K.W."/>
            <person name="Cichocki N."/>
            <person name="Veneault-Fourrey C."/>
            <person name="LaButti K."/>
            <person name="Lindquist E.A."/>
            <person name="Lipzen A."/>
            <person name="Lundell T."/>
            <person name="Morin E."/>
            <person name="Murat C."/>
            <person name="Sun H."/>
            <person name="Tunlid A."/>
            <person name="Henrissat B."/>
            <person name="Grigoriev I.V."/>
            <person name="Hibbett D.S."/>
            <person name="Martin F."/>
            <person name="Nordberg H.P."/>
            <person name="Cantor M.N."/>
            <person name="Hua S.X."/>
        </authorList>
    </citation>
    <scope>NUCLEOTIDE SEQUENCE [LARGE SCALE GENOMIC DNA]</scope>
    <source>
        <strain evidence="1 2">LaAM-08-1</strain>
    </source>
</reference>
<name>A0A0C9WVT9_9AGAR</name>
<sequence>MMGRKWTTNAQEAWLRKELPMFLQVDSTQMRKRFFDDICIAWQGKWPDTEPTAEELAKVGGDLTEAVATKRQKKDKQVKAWFDNHKRPTLSGKGDQSVDGVRTLLNLAKPRAWHPWQAYADLVYPQLKPEIDAGYAALLKSWNKENPEGEKNGQKKPIRFVFMNEFLRERYQAETDEMKAKVEEHRKKMHEVGPDEVNRQYQM</sequence>